<accession>A0ABQ4QEG9</accession>
<dbReference type="InterPro" id="IPR006047">
    <property type="entry name" value="GH13_cat_dom"/>
</dbReference>
<evidence type="ECO:0000313" key="5">
    <source>
        <dbReference type="Proteomes" id="UP001055117"/>
    </source>
</evidence>
<evidence type="ECO:0000259" key="3">
    <source>
        <dbReference type="SMART" id="SM00642"/>
    </source>
</evidence>
<keyword evidence="5" id="KW-1185">Reference proteome</keyword>
<gene>
    <name evidence="4" type="primary">nplT</name>
    <name evidence="4" type="ORF">AFCDBAGC_1149</name>
</gene>
<reference evidence="4 5" key="1">
    <citation type="journal article" date="2021" name="Front. Microbiol.">
        <title>Comprehensive Comparative Genomics and Phenotyping of Methylobacterium Species.</title>
        <authorList>
            <person name="Alessa O."/>
            <person name="Ogura Y."/>
            <person name="Fujitani Y."/>
            <person name="Takami H."/>
            <person name="Hayashi T."/>
            <person name="Sahin N."/>
            <person name="Tani A."/>
        </authorList>
    </citation>
    <scope>NUCLEOTIDE SEQUENCE [LARGE SCALE GENOMIC DNA]</scope>
    <source>
        <strain evidence="4 5">DSM 23679</strain>
    </source>
</reference>
<dbReference type="InterPro" id="IPR017853">
    <property type="entry name" value="GH"/>
</dbReference>
<protein>
    <submittedName>
        <fullName evidence="4">Neopullulanase</fullName>
    </submittedName>
</protein>
<evidence type="ECO:0000256" key="1">
    <source>
        <dbReference type="ARBA" id="ARBA00022801"/>
    </source>
</evidence>
<dbReference type="PANTHER" id="PTHR10357">
    <property type="entry name" value="ALPHA-AMYLASE FAMILY MEMBER"/>
    <property type="match status" value="1"/>
</dbReference>
<dbReference type="Pfam" id="PF00128">
    <property type="entry name" value="Alpha-amylase"/>
    <property type="match status" value="1"/>
</dbReference>
<proteinExistence type="predicted"/>
<dbReference type="CDD" id="cd11354">
    <property type="entry name" value="AmyAc_bac_CMD_like"/>
    <property type="match status" value="1"/>
</dbReference>
<keyword evidence="1" id="KW-0378">Hydrolase</keyword>
<comment type="caution">
    <text evidence="4">The sequence shown here is derived from an EMBL/GenBank/DDBJ whole genome shotgun (WGS) entry which is preliminary data.</text>
</comment>
<name>A0ABQ4QEG9_9HYPH</name>
<dbReference type="Proteomes" id="UP001055117">
    <property type="component" value="Unassembled WGS sequence"/>
</dbReference>
<dbReference type="Gene3D" id="3.20.20.80">
    <property type="entry name" value="Glycosidases"/>
    <property type="match status" value="1"/>
</dbReference>
<dbReference type="SUPFAM" id="SSF51445">
    <property type="entry name" value="(Trans)glycosidases"/>
    <property type="match status" value="1"/>
</dbReference>
<evidence type="ECO:0000256" key="2">
    <source>
        <dbReference type="ARBA" id="ARBA00023295"/>
    </source>
</evidence>
<keyword evidence="2" id="KW-0326">Glycosidase</keyword>
<feature type="domain" description="Glycosyl hydrolase family 13 catalytic" evidence="3">
    <location>
        <begin position="23"/>
        <end position="360"/>
    </location>
</feature>
<dbReference type="SMART" id="SM00642">
    <property type="entry name" value="Aamy"/>
    <property type="match status" value="1"/>
</dbReference>
<dbReference type="PANTHER" id="PTHR10357:SF210">
    <property type="entry name" value="MALTODEXTRIN GLUCOSIDASE"/>
    <property type="match status" value="1"/>
</dbReference>
<dbReference type="RefSeq" id="WP_147828148.1">
    <property type="nucleotide sequence ID" value="NZ_BPQG01000011.1"/>
</dbReference>
<organism evidence="4 5">
    <name type="scientific">Methylobacterium cerastii</name>
    <dbReference type="NCBI Taxonomy" id="932741"/>
    <lineage>
        <taxon>Bacteria</taxon>
        <taxon>Pseudomonadati</taxon>
        <taxon>Pseudomonadota</taxon>
        <taxon>Alphaproteobacteria</taxon>
        <taxon>Hyphomicrobiales</taxon>
        <taxon>Methylobacteriaceae</taxon>
        <taxon>Methylobacterium</taxon>
    </lineage>
</organism>
<evidence type="ECO:0000313" key="4">
    <source>
        <dbReference type="EMBL" id="GJD43297.1"/>
    </source>
</evidence>
<sequence>MPDWIRDTVWWQVYPLGFVGAEQTVRRGMATAHRLDQVAAWIDYAADLGATGLALGPIFASSTHGYDTIDYLRIDPRLGDDSDFDRLVAAAHGRGLKVLLDGVFNHVGQDFAAFRAVLDEGPSAAQAGWFHLTWPEGTNPGDVPDHRCFEGHRALVTLNHDHPEVADHVVAVMNHWLARGADGWRLDAAYAVPRAFWTRVLPRVRAAHPEAYFVGEVIHGDYAGVVAETGLDSVTQYELWKAIWSGLNDRNLFELAHALKRHDAFLEAFVPMTFVGNHDVTRIASRLADIRHLPHALAVLFTVGGTPSIYAGDEQAFRGLKEEREGGDDAIRPAFPPSPDDLAPEGWPTYRLHQDLVALRRRNPWLHTARTRTLHLTNTAMTLETRGDGHRLLLALNLSDEPTEQPAPGARGLEAGQADLLSAPAGRIRLPPHGWAILAAEA</sequence>
<dbReference type="EMBL" id="BPQG01000011">
    <property type="protein sequence ID" value="GJD43297.1"/>
    <property type="molecule type" value="Genomic_DNA"/>
</dbReference>